<reference evidence="2 3" key="1">
    <citation type="journal article" date="2005" name="Science">
        <title>Genome streamlining in a cosmopolitan oceanic bacterium.</title>
        <authorList>
            <person name="Giovannoni S.J."/>
            <person name="Tripp H.J."/>
            <person name="Givan S."/>
            <person name="Podar M."/>
            <person name="Vergin K.L."/>
            <person name="Baptista D."/>
            <person name="Bibbs L."/>
            <person name="Eads J."/>
            <person name="Richardson T.H."/>
            <person name="Noordewier M."/>
            <person name="Rappe M.S."/>
            <person name="Short J.M."/>
            <person name="Carrington J.C."/>
            <person name="Mathur E.J."/>
        </authorList>
    </citation>
    <scope>NUCLEOTIDE SEQUENCE [LARGE SCALE GENOMIC DNA]</scope>
    <source>
        <strain evidence="2 3">HTCC1062</strain>
    </source>
</reference>
<protein>
    <submittedName>
        <fullName evidence="2">Possible transmembrane protein</fullName>
    </submittedName>
</protein>
<organism evidence="2 3">
    <name type="scientific">Pelagibacter ubique (strain HTCC1062)</name>
    <dbReference type="NCBI Taxonomy" id="335992"/>
    <lineage>
        <taxon>Bacteria</taxon>
        <taxon>Pseudomonadati</taxon>
        <taxon>Pseudomonadota</taxon>
        <taxon>Alphaproteobacteria</taxon>
        <taxon>Candidatus Pelagibacterales</taxon>
        <taxon>Candidatus Pelagibacteraceae</taxon>
        <taxon>Candidatus Pelagibacter</taxon>
    </lineage>
</organism>
<dbReference type="EMBL" id="CP000084">
    <property type="protein sequence ID" value="AAZ21083.1"/>
    <property type="molecule type" value="Genomic_DNA"/>
</dbReference>
<keyword evidence="3" id="KW-1185">Reference proteome</keyword>
<evidence type="ECO:0000256" key="1">
    <source>
        <dbReference type="SAM" id="Phobius"/>
    </source>
</evidence>
<keyword evidence="1" id="KW-0472">Membrane</keyword>
<keyword evidence="1" id="KW-1133">Transmembrane helix</keyword>
<sequence>MLNKITTLIGSGLATLFLIGLATTLTRSSMIGFWDILPVFILMAVAIFMMFYEAFFDKN</sequence>
<dbReference type="STRING" id="335992.SAR11_0262"/>
<proteinExistence type="predicted"/>
<accession>Q4FP06</accession>
<evidence type="ECO:0000313" key="3">
    <source>
        <dbReference type="Proteomes" id="UP000002528"/>
    </source>
</evidence>
<dbReference type="Proteomes" id="UP000002528">
    <property type="component" value="Chromosome"/>
</dbReference>
<dbReference type="KEGG" id="pub:SAR11_0262"/>
<feature type="transmembrane region" description="Helical" evidence="1">
    <location>
        <begin position="32"/>
        <end position="52"/>
    </location>
</feature>
<gene>
    <name evidence="2" type="ordered locus">SAR11_0262</name>
</gene>
<evidence type="ECO:0000313" key="2">
    <source>
        <dbReference type="EMBL" id="AAZ21083.1"/>
    </source>
</evidence>
<dbReference type="AlphaFoldDB" id="Q4FP06"/>
<dbReference type="HOGENOM" id="CLU_2956516_0_0_5"/>
<keyword evidence="1 2" id="KW-0812">Transmembrane</keyword>
<name>Q4FP06_PELUB</name>
<dbReference type="OrthoDB" id="7159538at2"/>